<accession>A0AAU7PJ88</accession>
<dbReference type="EMBL" id="CP157940">
    <property type="protein sequence ID" value="XBS52309.1"/>
    <property type="molecule type" value="Genomic_DNA"/>
</dbReference>
<name>A0AAU7PJ88_9FIRM</name>
<evidence type="ECO:0000256" key="1">
    <source>
        <dbReference type="SAM" id="Coils"/>
    </source>
</evidence>
<feature type="coiled-coil region" evidence="1">
    <location>
        <begin position="26"/>
        <end position="74"/>
    </location>
</feature>
<dbReference type="Gene3D" id="1.20.5.190">
    <property type="match status" value="1"/>
</dbReference>
<dbReference type="SUPFAM" id="SSF58100">
    <property type="entry name" value="Bacterial hemolysins"/>
    <property type="match status" value="1"/>
</dbReference>
<sequence length="124" mass="14309">MALTNEDLQAIAALMDEKVNPIRADIRDMKADINDMKTDINDMKTNINDMKTDIINMKSDINKLSDRIEVLEIKQDVTSRKIEDLTYRVASLEHYSKKEFTKINDQIETLITVLEVKNILPKQA</sequence>
<dbReference type="RefSeq" id="WP_349943739.1">
    <property type="nucleotide sequence ID" value="NZ_CP157940.1"/>
</dbReference>
<keyword evidence="1" id="KW-0175">Coiled coil</keyword>
<proteinExistence type="predicted"/>
<reference evidence="2" key="1">
    <citation type="submission" date="2024-06" db="EMBL/GenBank/DDBJ databases">
        <title>Lacrimispora cavernae sp. nov., a novel anaerobe isolated from bat guano pile inside a cave.</title>
        <authorList>
            <person name="Miller S.L."/>
            <person name="Lu N."/>
            <person name="King J."/>
            <person name="Sankaranarayanan K."/>
            <person name="Lawson P.A."/>
        </authorList>
    </citation>
    <scope>NUCLEOTIDE SEQUENCE</scope>
    <source>
        <strain evidence="2">BS-2</strain>
    </source>
</reference>
<dbReference type="AlphaFoldDB" id="A0AAU7PJ88"/>
<organism evidence="2">
    <name type="scientific">Lacrimispora sp. BS-2</name>
    <dbReference type="NCBI Taxonomy" id="3151850"/>
    <lineage>
        <taxon>Bacteria</taxon>
        <taxon>Bacillati</taxon>
        <taxon>Bacillota</taxon>
        <taxon>Clostridia</taxon>
        <taxon>Lachnospirales</taxon>
        <taxon>Lachnospiraceae</taxon>
        <taxon>Lacrimispora</taxon>
    </lineage>
</organism>
<gene>
    <name evidence="2" type="ORF">ABFV83_10685</name>
</gene>
<protein>
    <submittedName>
        <fullName evidence="2">Uncharacterized protein</fullName>
    </submittedName>
</protein>
<evidence type="ECO:0000313" key="2">
    <source>
        <dbReference type="EMBL" id="XBS52309.1"/>
    </source>
</evidence>